<evidence type="ECO:0000259" key="8">
    <source>
        <dbReference type="Pfam" id="PF15371"/>
    </source>
</evidence>
<dbReference type="GeneTree" id="ENSGT01150000287223"/>
<dbReference type="InterPro" id="IPR027970">
    <property type="entry name" value="SPATA31-like"/>
</dbReference>
<sequence length="249" mass="28018">MLCPTFLWCHAGYPLYKYASIFCLIINIWQMKKKYHGFRLESKRSSCKLLHRVQQRIDPTSQCSLRALHTQESSETLPDKPKTLRQGWLPQEGRALQLLHADLCYQISNDTALDIQQLVTGKNTLITPTSAGTSQHSSCLEILSISGVSKQSLQLRSKNSRELLLASVTSTLLKLTDQKSLTQTAAPSTGVVSIQDHWDEHLQLGKGFQLPDVPRDAGTRTSSSLEETRVPVNQQEMMYSSHKFLHGNQ</sequence>
<evidence type="ECO:0000256" key="6">
    <source>
        <dbReference type="SAM" id="MobiDB-lite"/>
    </source>
</evidence>
<dbReference type="OMA" id="EEWHSAM"/>
<dbReference type="Pfam" id="PF15371">
    <property type="entry name" value="DUF4599"/>
    <property type="match status" value="1"/>
</dbReference>
<keyword evidence="3 7" id="KW-1133">Transmembrane helix</keyword>
<keyword evidence="4 7" id="KW-0472">Membrane</keyword>
<reference evidence="9 10" key="1">
    <citation type="submission" date="2009-06" db="EMBL/GenBank/DDBJ databases">
        <title>The Genome Sequence of Loxodonta africana (African elephant).</title>
        <authorList>
            <person name="Di Palma F."/>
            <person name="Heiman D."/>
            <person name="Young S."/>
            <person name="Johnson J."/>
            <person name="Lander E.S."/>
            <person name="Lindblad-Toh K."/>
        </authorList>
    </citation>
    <scope>NUCLEOTIDE SEQUENCE [LARGE SCALE GENOMIC DNA]</scope>
    <source>
        <strain evidence="9 10">Isolate ISIS603380</strain>
    </source>
</reference>
<evidence type="ECO:0000256" key="1">
    <source>
        <dbReference type="ARBA" id="ARBA00004167"/>
    </source>
</evidence>
<evidence type="ECO:0000256" key="5">
    <source>
        <dbReference type="ARBA" id="ARBA00035009"/>
    </source>
</evidence>
<dbReference type="AlphaFoldDB" id="G3TPK7"/>
<dbReference type="PANTHER" id="PTHR21859">
    <property type="entry name" value="ACROSOME-SPECIFIC PROTEIN"/>
    <property type="match status" value="1"/>
</dbReference>
<dbReference type="Ensembl" id="ENSLAFT00000022643.2">
    <property type="protein sequence ID" value="ENSLAFP00000017335.2"/>
    <property type="gene ID" value="ENSLAFG00000026066.1"/>
</dbReference>
<accession>G3TPK7</accession>
<dbReference type="HOGENOM" id="CLU_061708_1_0_1"/>
<comment type="subcellular location">
    <subcellularLocation>
        <location evidence="1">Membrane</location>
        <topology evidence="1">Single-pass membrane protein</topology>
    </subcellularLocation>
</comment>
<reference evidence="9" key="3">
    <citation type="submission" date="2025-09" db="UniProtKB">
        <authorList>
            <consortium name="Ensembl"/>
        </authorList>
    </citation>
    <scope>IDENTIFICATION</scope>
    <source>
        <strain evidence="9">Isolate ISIS603380</strain>
    </source>
</reference>
<evidence type="ECO:0000256" key="7">
    <source>
        <dbReference type="SAM" id="Phobius"/>
    </source>
</evidence>
<dbReference type="PANTHER" id="PTHR21859:SF15">
    <property type="entry name" value="PROTEIN SPATA31F1-RELATED"/>
    <property type="match status" value="1"/>
</dbReference>
<reference evidence="9" key="2">
    <citation type="submission" date="2025-08" db="UniProtKB">
        <authorList>
            <consortium name="Ensembl"/>
        </authorList>
    </citation>
    <scope>IDENTIFICATION</scope>
    <source>
        <strain evidence="9">Isolate ISIS603380</strain>
    </source>
</reference>
<keyword evidence="2 7" id="KW-0812">Transmembrane</keyword>
<organism evidence="9 10">
    <name type="scientific">Loxodonta africana</name>
    <name type="common">African elephant</name>
    <dbReference type="NCBI Taxonomy" id="9785"/>
    <lineage>
        <taxon>Eukaryota</taxon>
        <taxon>Metazoa</taxon>
        <taxon>Chordata</taxon>
        <taxon>Craniata</taxon>
        <taxon>Vertebrata</taxon>
        <taxon>Euteleostomi</taxon>
        <taxon>Mammalia</taxon>
        <taxon>Eutheria</taxon>
        <taxon>Afrotheria</taxon>
        <taxon>Proboscidea</taxon>
        <taxon>Elephantidae</taxon>
        <taxon>Loxodonta</taxon>
    </lineage>
</organism>
<feature type="domain" description="SPATA31-like" evidence="8">
    <location>
        <begin position="62"/>
        <end position="139"/>
    </location>
</feature>
<evidence type="ECO:0000313" key="10">
    <source>
        <dbReference type="Proteomes" id="UP000007646"/>
    </source>
</evidence>
<feature type="compositionally biased region" description="Polar residues" evidence="6">
    <location>
        <begin position="219"/>
        <end position="229"/>
    </location>
</feature>
<proteinExistence type="inferred from homology"/>
<evidence type="ECO:0000313" key="9">
    <source>
        <dbReference type="Ensembl" id="ENSLAFP00000017335.2"/>
    </source>
</evidence>
<protein>
    <recommendedName>
        <fullName evidence="8">SPATA31-like domain-containing protein</fullName>
    </recommendedName>
</protein>
<name>G3TPK7_LOXAF</name>
<evidence type="ECO:0000256" key="4">
    <source>
        <dbReference type="ARBA" id="ARBA00023136"/>
    </source>
</evidence>
<dbReference type="Proteomes" id="UP000007646">
    <property type="component" value="Unassembled WGS sequence"/>
</dbReference>
<comment type="similarity">
    <text evidence="5">Belongs to the SPATA31 family.</text>
</comment>
<feature type="transmembrane region" description="Helical" evidence="7">
    <location>
        <begin position="12"/>
        <end position="29"/>
    </location>
</feature>
<dbReference type="InParanoid" id="G3TPK7"/>
<dbReference type="GO" id="GO:0016020">
    <property type="term" value="C:membrane"/>
    <property type="evidence" value="ECO:0007669"/>
    <property type="project" value="UniProtKB-SubCell"/>
</dbReference>
<evidence type="ECO:0000256" key="2">
    <source>
        <dbReference type="ARBA" id="ARBA00022692"/>
    </source>
</evidence>
<keyword evidence="10" id="KW-1185">Reference proteome</keyword>
<evidence type="ECO:0000256" key="3">
    <source>
        <dbReference type="ARBA" id="ARBA00022989"/>
    </source>
</evidence>
<feature type="region of interest" description="Disordered" evidence="6">
    <location>
        <begin position="209"/>
        <end position="229"/>
    </location>
</feature>